<keyword evidence="5" id="KW-0560">Oxidoreductase</keyword>
<keyword evidence="3" id="KW-0479">Metal-binding</keyword>
<comment type="cofactor">
    <cofactor evidence="1">
        <name>L-ascorbate</name>
        <dbReference type="ChEBI" id="CHEBI:38290"/>
    </cofactor>
</comment>
<dbReference type="PANTHER" id="PTHR10869:SF236">
    <property type="entry name" value="PROLYL 4-HYDROXYLASE ALPHA SUBUNIT DOMAIN-CONTAINING PROTEIN"/>
    <property type="match status" value="1"/>
</dbReference>
<organism evidence="10 11">
    <name type="scientific">Dunaliella salina</name>
    <name type="common">Green alga</name>
    <name type="synonym">Protococcus salinus</name>
    <dbReference type="NCBI Taxonomy" id="3046"/>
    <lineage>
        <taxon>Eukaryota</taxon>
        <taxon>Viridiplantae</taxon>
        <taxon>Chlorophyta</taxon>
        <taxon>core chlorophytes</taxon>
        <taxon>Chlorophyceae</taxon>
        <taxon>CS clade</taxon>
        <taxon>Chlamydomonadales</taxon>
        <taxon>Dunaliellaceae</taxon>
        <taxon>Dunaliella</taxon>
    </lineage>
</organism>
<evidence type="ECO:0000256" key="1">
    <source>
        <dbReference type="ARBA" id="ARBA00001961"/>
    </source>
</evidence>
<keyword evidence="4" id="KW-0223">Dioxygenase</keyword>
<feature type="region of interest" description="Disordered" evidence="8">
    <location>
        <begin position="146"/>
        <end position="209"/>
    </location>
</feature>
<dbReference type="InterPro" id="IPR045054">
    <property type="entry name" value="P4HA-like"/>
</dbReference>
<comment type="catalytic activity">
    <reaction evidence="7">
        <text>L-prolyl-[collagen] + 2-oxoglutarate + O2 = trans-4-hydroxy-L-prolyl-[collagen] + succinate + CO2</text>
        <dbReference type="Rhea" id="RHEA:18945"/>
        <dbReference type="Rhea" id="RHEA-COMP:11676"/>
        <dbReference type="Rhea" id="RHEA-COMP:11680"/>
        <dbReference type="ChEBI" id="CHEBI:15379"/>
        <dbReference type="ChEBI" id="CHEBI:16526"/>
        <dbReference type="ChEBI" id="CHEBI:16810"/>
        <dbReference type="ChEBI" id="CHEBI:30031"/>
        <dbReference type="ChEBI" id="CHEBI:50342"/>
        <dbReference type="ChEBI" id="CHEBI:61965"/>
        <dbReference type="EC" id="1.14.11.2"/>
    </reaction>
</comment>
<comment type="subcellular location">
    <subcellularLocation>
        <location evidence="2">Endoplasmic reticulum membrane</location>
        <topology evidence="2">Single-pass type II membrane protein</topology>
    </subcellularLocation>
</comment>
<evidence type="ECO:0000256" key="8">
    <source>
        <dbReference type="SAM" id="MobiDB-lite"/>
    </source>
</evidence>
<evidence type="ECO:0000313" key="11">
    <source>
        <dbReference type="Proteomes" id="UP000815325"/>
    </source>
</evidence>
<evidence type="ECO:0000256" key="6">
    <source>
        <dbReference type="ARBA" id="ARBA00023004"/>
    </source>
</evidence>
<dbReference type="InterPro" id="IPR006620">
    <property type="entry name" value="Pro_4_hyd_alph"/>
</dbReference>
<reference evidence="10" key="1">
    <citation type="submission" date="2017-08" db="EMBL/GenBank/DDBJ databases">
        <authorList>
            <person name="Polle J.E."/>
            <person name="Barry K."/>
            <person name="Cushman J."/>
            <person name="Schmutz J."/>
            <person name="Tran D."/>
            <person name="Hathwaick L.T."/>
            <person name="Yim W.C."/>
            <person name="Jenkins J."/>
            <person name="Mckie-Krisberg Z.M."/>
            <person name="Prochnik S."/>
            <person name="Lindquist E."/>
            <person name="Dockter R.B."/>
            <person name="Adam C."/>
            <person name="Molina H."/>
            <person name="Bunkerborg J."/>
            <person name="Jin E."/>
            <person name="Buchheim M."/>
            <person name="Magnuson J."/>
        </authorList>
    </citation>
    <scope>NUCLEOTIDE SEQUENCE</scope>
    <source>
        <strain evidence="10">CCAP 19/18</strain>
    </source>
</reference>
<dbReference type="PANTHER" id="PTHR10869">
    <property type="entry name" value="PROLYL 4-HYDROXYLASE ALPHA SUBUNIT"/>
    <property type="match status" value="1"/>
</dbReference>
<evidence type="ECO:0000256" key="4">
    <source>
        <dbReference type="ARBA" id="ARBA00022964"/>
    </source>
</evidence>
<comment type="caution">
    <text evidence="10">The sequence shown here is derived from an EMBL/GenBank/DDBJ whole genome shotgun (WGS) entry which is preliminary data.</text>
</comment>
<evidence type="ECO:0000256" key="2">
    <source>
        <dbReference type="ARBA" id="ARBA00004648"/>
    </source>
</evidence>
<dbReference type="EMBL" id="MU069558">
    <property type="protein sequence ID" value="KAF5839012.1"/>
    <property type="molecule type" value="Genomic_DNA"/>
</dbReference>
<evidence type="ECO:0000259" key="9">
    <source>
        <dbReference type="SMART" id="SM00702"/>
    </source>
</evidence>
<evidence type="ECO:0000313" key="10">
    <source>
        <dbReference type="EMBL" id="KAF5839012.1"/>
    </source>
</evidence>
<gene>
    <name evidence="10" type="ORF">DUNSADRAFT_1788</name>
</gene>
<keyword evidence="6" id="KW-0408">Iron</keyword>
<evidence type="ECO:0000256" key="3">
    <source>
        <dbReference type="ARBA" id="ARBA00022723"/>
    </source>
</evidence>
<protein>
    <recommendedName>
        <fullName evidence="9">Prolyl 4-hydroxylase alpha subunit domain-containing protein</fullName>
    </recommendedName>
</protein>
<dbReference type="Proteomes" id="UP000815325">
    <property type="component" value="Unassembled WGS sequence"/>
</dbReference>
<evidence type="ECO:0000256" key="7">
    <source>
        <dbReference type="ARBA" id="ARBA00049169"/>
    </source>
</evidence>
<keyword evidence="11" id="KW-1185">Reference proteome</keyword>
<dbReference type="SMART" id="SM00702">
    <property type="entry name" value="P4Hc"/>
    <property type="match status" value="1"/>
</dbReference>
<feature type="domain" description="Prolyl 4-hydroxylase alpha subunit" evidence="9">
    <location>
        <begin position="22"/>
        <end position="270"/>
    </location>
</feature>
<evidence type="ECO:0000256" key="5">
    <source>
        <dbReference type="ARBA" id="ARBA00023002"/>
    </source>
</evidence>
<dbReference type="Gene3D" id="2.60.120.620">
    <property type="entry name" value="q2cbj1_9rhob like domain"/>
    <property type="match status" value="1"/>
</dbReference>
<name>A0ABQ7GWN5_DUNSA</name>
<sequence>MEFPLVSHKKGLKAESIGPDAHGMLLVPGLLSLEESQAAIDFAESIGFTMQGSRGPAYGEAFREHGRVNVTDEGAAQELWHSTGLAGAVRHLHIDGMRPTGLNPNLRFYRYEKGQRFGKHVDESTDLGDGRHTRFTLLIYLSGQLHQGIRQQSSAPDDGVRKGKRSNTSTPSTKQAGHLRQPPPSPPSRPSAGHASGAEPPGAQSDTCAVQPLVGGETIFYGGPAGKQMVASVRPAPGLALLHMHGDNCLEHEAVAVHQGRKYVLRSDVVFEA</sequence>
<feature type="compositionally biased region" description="Polar residues" evidence="8">
    <location>
        <begin position="166"/>
        <end position="175"/>
    </location>
</feature>
<accession>A0ABQ7GWN5</accession>
<proteinExistence type="predicted"/>